<name>A0A9W6GNG2_9FUSO</name>
<dbReference type="Gene3D" id="3.40.30.10">
    <property type="entry name" value="Glutaredoxin"/>
    <property type="match status" value="1"/>
</dbReference>
<gene>
    <name evidence="1" type="ORF">PM10SUCC1_25430</name>
</gene>
<accession>A0A9W6GNG2</accession>
<dbReference type="InterPro" id="IPR036249">
    <property type="entry name" value="Thioredoxin-like_sf"/>
</dbReference>
<evidence type="ECO:0000313" key="2">
    <source>
        <dbReference type="Proteomes" id="UP001144471"/>
    </source>
</evidence>
<dbReference type="Proteomes" id="UP001144471">
    <property type="component" value="Unassembled WGS sequence"/>
</dbReference>
<dbReference type="RefSeq" id="WP_281836463.1">
    <property type="nucleotide sequence ID" value="NZ_BSDY01000012.1"/>
</dbReference>
<dbReference type="AlphaFoldDB" id="A0A9W6GNG2"/>
<sequence>MRTMTFEELFDCGVNYETYVGSGTKEERARIPKNYSRINFETSLSEKISGISKKVNFLCVGEIWCPDCQLNLTVIKKMCEVNTNFEISVITRGRGQKFLSEALGLDEVKIPTVVILDENYEKMGVFLEQPEVVRSSENYEEIELDYLKGKYLSDTAEDILKVIG</sequence>
<organism evidence="1 2">
    <name type="scientific">Propionigenium maris DSM 9537</name>
    <dbReference type="NCBI Taxonomy" id="1123000"/>
    <lineage>
        <taxon>Bacteria</taxon>
        <taxon>Fusobacteriati</taxon>
        <taxon>Fusobacteriota</taxon>
        <taxon>Fusobacteriia</taxon>
        <taxon>Fusobacteriales</taxon>
        <taxon>Fusobacteriaceae</taxon>
        <taxon>Propionigenium</taxon>
    </lineage>
</organism>
<dbReference type="Pfam" id="PF14595">
    <property type="entry name" value="Thioredoxin_9"/>
    <property type="match status" value="1"/>
</dbReference>
<keyword evidence="2" id="KW-1185">Reference proteome</keyword>
<comment type="caution">
    <text evidence="1">The sequence shown here is derived from an EMBL/GenBank/DDBJ whole genome shotgun (WGS) entry which is preliminary data.</text>
</comment>
<proteinExistence type="predicted"/>
<protein>
    <submittedName>
        <fullName evidence="1">Thioredoxin family protein</fullName>
    </submittedName>
</protein>
<dbReference type="SUPFAM" id="SSF52833">
    <property type="entry name" value="Thioredoxin-like"/>
    <property type="match status" value="1"/>
</dbReference>
<reference evidence="1" key="1">
    <citation type="submission" date="2022-12" db="EMBL/GenBank/DDBJ databases">
        <title>Reference genome sequencing for broad-spectrum identification of bacterial and archaeal isolates by mass spectrometry.</title>
        <authorList>
            <person name="Sekiguchi Y."/>
            <person name="Tourlousse D.M."/>
        </authorList>
    </citation>
    <scope>NUCLEOTIDE SEQUENCE</scope>
    <source>
        <strain evidence="1">10succ1</strain>
    </source>
</reference>
<dbReference type="EMBL" id="BSDY01000012">
    <property type="protein sequence ID" value="GLI57029.1"/>
    <property type="molecule type" value="Genomic_DNA"/>
</dbReference>
<evidence type="ECO:0000313" key="1">
    <source>
        <dbReference type="EMBL" id="GLI57029.1"/>
    </source>
</evidence>